<protein>
    <recommendedName>
        <fullName evidence="4">YbaB/EbfC DNA-binding family protein</fullName>
    </recommendedName>
</protein>
<keyword evidence="1" id="KW-1133">Transmembrane helix</keyword>
<sequence>MSDQQSGVGMVDAVVTAEAPDAADELRSLHRWLADVQELRGTVGLRESPPPSGTLGPLLDALVVALGPAGAATALATTVISWLRTRRGDVHLKVTLQDGRSAELSSTKVSELNAAAVGQVVKQLAEMLDAVQNETKGIEGK</sequence>
<keyword evidence="1" id="KW-0472">Membrane</keyword>
<comment type="caution">
    <text evidence="2">The sequence shown here is derived from an EMBL/GenBank/DDBJ whole genome shotgun (WGS) entry which is preliminary data.</text>
</comment>
<keyword evidence="1" id="KW-0812">Transmembrane</keyword>
<reference evidence="3" key="1">
    <citation type="journal article" date="2019" name="Int. J. Syst. Evol. Microbiol.">
        <title>The Global Catalogue of Microorganisms (GCM) 10K type strain sequencing project: providing services to taxonomists for standard genome sequencing and annotation.</title>
        <authorList>
            <consortium name="The Broad Institute Genomics Platform"/>
            <consortium name="The Broad Institute Genome Sequencing Center for Infectious Disease"/>
            <person name="Wu L."/>
            <person name="Ma J."/>
        </authorList>
    </citation>
    <scope>NUCLEOTIDE SEQUENCE [LARGE SCALE GENOMIC DNA]</scope>
    <source>
        <strain evidence="3">2902at01</strain>
    </source>
</reference>
<keyword evidence="3" id="KW-1185">Reference proteome</keyword>
<dbReference type="Pfam" id="PF19953">
    <property type="entry name" value="EACC1"/>
    <property type="match status" value="1"/>
</dbReference>
<dbReference type="Proteomes" id="UP001595868">
    <property type="component" value="Unassembled WGS sequence"/>
</dbReference>
<gene>
    <name evidence="2" type="ORF">ACFOX0_32865</name>
</gene>
<feature type="transmembrane region" description="Helical" evidence="1">
    <location>
        <begin position="61"/>
        <end position="83"/>
    </location>
</feature>
<dbReference type="InterPro" id="IPR045428">
    <property type="entry name" value="EACC1"/>
</dbReference>
<evidence type="ECO:0008006" key="4">
    <source>
        <dbReference type="Google" id="ProtNLM"/>
    </source>
</evidence>
<organism evidence="2 3">
    <name type="scientific">Micromonospora zhanjiangensis</name>
    <dbReference type="NCBI Taxonomy" id="1522057"/>
    <lineage>
        <taxon>Bacteria</taxon>
        <taxon>Bacillati</taxon>
        <taxon>Actinomycetota</taxon>
        <taxon>Actinomycetes</taxon>
        <taxon>Micromonosporales</taxon>
        <taxon>Micromonosporaceae</taxon>
        <taxon>Micromonospora</taxon>
    </lineage>
</organism>
<dbReference type="RefSeq" id="WP_377553332.1">
    <property type="nucleotide sequence ID" value="NZ_JBHSBN010000052.1"/>
</dbReference>
<evidence type="ECO:0000313" key="2">
    <source>
        <dbReference type="EMBL" id="MFC4110690.1"/>
    </source>
</evidence>
<name>A0ABV8KXW4_9ACTN</name>
<dbReference type="EMBL" id="JBHSBN010000052">
    <property type="protein sequence ID" value="MFC4110690.1"/>
    <property type="molecule type" value="Genomic_DNA"/>
</dbReference>
<accession>A0ABV8KXW4</accession>
<evidence type="ECO:0000313" key="3">
    <source>
        <dbReference type="Proteomes" id="UP001595868"/>
    </source>
</evidence>
<evidence type="ECO:0000256" key="1">
    <source>
        <dbReference type="SAM" id="Phobius"/>
    </source>
</evidence>
<proteinExistence type="predicted"/>